<dbReference type="InterPro" id="IPR046726">
    <property type="entry name" value="DUF6618"/>
</dbReference>
<gene>
    <name evidence="1" type="ORF">SBF1_4480007</name>
</gene>
<proteinExistence type="predicted"/>
<dbReference type="Proteomes" id="UP000238916">
    <property type="component" value="Unassembled WGS sequence"/>
</dbReference>
<protein>
    <submittedName>
        <fullName evidence="1">Uncharacterized protein</fullName>
    </submittedName>
</protein>
<dbReference type="EMBL" id="OMOF01000388">
    <property type="protein sequence ID" value="SPF49318.1"/>
    <property type="molecule type" value="Genomic_DNA"/>
</dbReference>
<evidence type="ECO:0000313" key="2">
    <source>
        <dbReference type="Proteomes" id="UP000238916"/>
    </source>
</evidence>
<organism evidence="1 2">
    <name type="scientific">Candidatus Desulfosporosinus infrequens</name>
    <dbReference type="NCBI Taxonomy" id="2043169"/>
    <lineage>
        <taxon>Bacteria</taxon>
        <taxon>Bacillati</taxon>
        <taxon>Bacillota</taxon>
        <taxon>Clostridia</taxon>
        <taxon>Eubacteriales</taxon>
        <taxon>Desulfitobacteriaceae</taxon>
        <taxon>Desulfosporosinus</taxon>
    </lineage>
</organism>
<dbReference type="AlphaFoldDB" id="A0A2U3LBP0"/>
<accession>A0A2U3LBP0</accession>
<evidence type="ECO:0000313" key="1">
    <source>
        <dbReference type="EMBL" id="SPF49318.1"/>
    </source>
</evidence>
<name>A0A2U3LBP0_9FIRM</name>
<sequence>MLFECVKQSGKRMEKWPGRITHLRNYGSHFELNIVSRSSLMVLFGKTSSGFFASMPDFGSGCHLVNPDDIFRNTESLSRVLGKVDGITVATALYTVADKLKVLENPKSLI</sequence>
<dbReference type="Pfam" id="PF20323">
    <property type="entry name" value="DUF6618"/>
    <property type="match status" value="1"/>
</dbReference>
<reference evidence="2" key="1">
    <citation type="submission" date="2018-02" db="EMBL/GenBank/DDBJ databases">
        <authorList>
            <person name="Hausmann B."/>
        </authorList>
    </citation>
    <scope>NUCLEOTIDE SEQUENCE [LARGE SCALE GENOMIC DNA]</scope>
    <source>
        <strain evidence="2">Peat soil MAG SbF1</strain>
    </source>
</reference>
<dbReference type="OrthoDB" id="1651171at2"/>